<dbReference type="eggNOG" id="COG0583">
    <property type="taxonomic scope" value="Bacteria"/>
</dbReference>
<accession>M1PEU7</accession>
<dbReference type="OrthoDB" id="5317428at2"/>
<protein>
    <submittedName>
        <fullName evidence="6">Transcriptional regulator</fullName>
    </submittedName>
</protein>
<dbReference type="InterPro" id="IPR036390">
    <property type="entry name" value="WH_DNA-bd_sf"/>
</dbReference>
<evidence type="ECO:0000259" key="5">
    <source>
        <dbReference type="PROSITE" id="PS50931"/>
    </source>
</evidence>
<dbReference type="EMBL" id="CP003985">
    <property type="protein sequence ID" value="AGF80072.1"/>
    <property type="molecule type" value="Genomic_DNA"/>
</dbReference>
<dbReference type="InterPro" id="IPR005119">
    <property type="entry name" value="LysR_subst-bd"/>
</dbReference>
<dbReference type="PRINTS" id="PR00039">
    <property type="entry name" value="HTHLYSR"/>
</dbReference>
<keyword evidence="2" id="KW-0805">Transcription regulation</keyword>
<dbReference type="InterPro" id="IPR036388">
    <property type="entry name" value="WH-like_DNA-bd_sf"/>
</dbReference>
<dbReference type="HOGENOM" id="CLU_039613_6_1_7"/>
<evidence type="ECO:0000313" key="7">
    <source>
        <dbReference type="Proteomes" id="UP000011721"/>
    </source>
</evidence>
<reference evidence="7" key="1">
    <citation type="journal article" date="2013" name="Stand. Genomic Sci.">
        <title>Complete genome sequence of Desulfocapsa sulfexigens, a marine deltaproteobacterium specialized in disproportionating inorganic sulfur compounds.</title>
        <authorList>
            <person name="Finster K.W."/>
            <person name="Kjeldsen K.U."/>
            <person name="Kube M."/>
            <person name="Reinhardt R."/>
            <person name="Mussmann M."/>
            <person name="Amann R."/>
            <person name="Schreiber L."/>
        </authorList>
    </citation>
    <scope>NUCLEOTIDE SEQUENCE [LARGE SCALE GENOMIC DNA]</scope>
    <source>
        <strain evidence="7">DSM 10523 / SB164P1</strain>
    </source>
</reference>
<feature type="domain" description="HTH lysR-type" evidence="5">
    <location>
        <begin position="3"/>
        <end position="60"/>
    </location>
</feature>
<proteinExistence type="inferred from homology"/>
<keyword evidence="7" id="KW-1185">Reference proteome</keyword>
<dbReference type="CDD" id="cd08420">
    <property type="entry name" value="PBP2_CysL_like"/>
    <property type="match status" value="1"/>
</dbReference>
<dbReference type="PANTHER" id="PTHR30126">
    <property type="entry name" value="HTH-TYPE TRANSCRIPTIONAL REGULATOR"/>
    <property type="match status" value="1"/>
</dbReference>
<dbReference type="Pfam" id="PF03466">
    <property type="entry name" value="LysR_substrate"/>
    <property type="match status" value="1"/>
</dbReference>
<dbReference type="Gene3D" id="3.40.190.290">
    <property type="match status" value="1"/>
</dbReference>
<dbReference type="PANTHER" id="PTHR30126:SF94">
    <property type="entry name" value="LYSR FAMILY TRANSCRIPTIONAL REGULATOR"/>
    <property type="match status" value="1"/>
</dbReference>
<dbReference type="PROSITE" id="PS50931">
    <property type="entry name" value="HTH_LYSR"/>
    <property type="match status" value="1"/>
</dbReference>
<dbReference type="FunFam" id="1.10.10.10:FF:000001">
    <property type="entry name" value="LysR family transcriptional regulator"/>
    <property type="match status" value="1"/>
</dbReference>
<dbReference type="GO" id="GO:0000976">
    <property type="term" value="F:transcription cis-regulatory region binding"/>
    <property type="evidence" value="ECO:0007669"/>
    <property type="project" value="TreeGrafter"/>
</dbReference>
<dbReference type="Pfam" id="PF00126">
    <property type="entry name" value="HTH_1"/>
    <property type="match status" value="1"/>
</dbReference>
<evidence type="ECO:0000256" key="2">
    <source>
        <dbReference type="ARBA" id="ARBA00023015"/>
    </source>
</evidence>
<dbReference type="SUPFAM" id="SSF46785">
    <property type="entry name" value="Winged helix' DNA-binding domain"/>
    <property type="match status" value="1"/>
</dbReference>
<name>M1PEU7_DESSD</name>
<evidence type="ECO:0000313" key="6">
    <source>
        <dbReference type="EMBL" id="AGF80072.1"/>
    </source>
</evidence>
<evidence type="ECO:0000256" key="3">
    <source>
        <dbReference type="ARBA" id="ARBA00023125"/>
    </source>
</evidence>
<dbReference type="PATRIC" id="fig|1167006.5.peg.3827"/>
<dbReference type="STRING" id="1167006.UWK_03558"/>
<evidence type="ECO:0000256" key="1">
    <source>
        <dbReference type="ARBA" id="ARBA00009437"/>
    </source>
</evidence>
<sequence>MSITLRQLEIFIAVAETAQVTKASKKLFVTQSAVSMALAELENQLGGSLFDRHGRSLLLNERGRYLLPLSKEILCQVGNVENIMSEKNDTLSGRINVVASTTIGDYILPYLIGAFKRMHPQVHINMLVHHTRYAESLVLDGKVEVGFVEGQVNNPDTVKRLWFEDELVVVAGPTDPLAHKSLFDVNSDFTNTRWIMREEGSGTVAIFREKMKKYLDRINVILEMGHPEAIKKAVESGVGLACLSSLTVCREVEHGWLKTLQFDGVDMRRKLHVISRKNLQMNDSLAEFLNFCDIMSTCSKSRACLSSPWKLQSLLAKQSVQKK</sequence>
<keyword evidence="3" id="KW-0238">DNA-binding</keyword>
<dbReference type="Gene3D" id="1.10.10.10">
    <property type="entry name" value="Winged helix-like DNA-binding domain superfamily/Winged helix DNA-binding domain"/>
    <property type="match status" value="1"/>
</dbReference>
<dbReference type="Proteomes" id="UP000011721">
    <property type="component" value="Chromosome"/>
</dbReference>
<dbReference type="InterPro" id="IPR000847">
    <property type="entry name" value="LysR_HTH_N"/>
</dbReference>
<gene>
    <name evidence="6" type="ordered locus">UWK_03558</name>
</gene>
<evidence type="ECO:0000256" key="4">
    <source>
        <dbReference type="ARBA" id="ARBA00023163"/>
    </source>
</evidence>
<dbReference type="SUPFAM" id="SSF53850">
    <property type="entry name" value="Periplasmic binding protein-like II"/>
    <property type="match status" value="1"/>
</dbReference>
<dbReference type="KEGG" id="dsf:UWK_03558"/>
<dbReference type="AlphaFoldDB" id="M1PEU7"/>
<keyword evidence="4" id="KW-0804">Transcription</keyword>
<comment type="similarity">
    <text evidence="1">Belongs to the LysR transcriptional regulatory family.</text>
</comment>
<organism evidence="6 7">
    <name type="scientific">Desulfocapsa sulfexigens (strain DSM 10523 / SB164P1)</name>
    <dbReference type="NCBI Taxonomy" id="1167006"/>
    <lineage>
        <taxon>Bacteria</taxon>
        <taxon>Pseudomonadati</taxon>
        <taxon>Thermodesulfobacteriota</taxon>
        <taxon>Desulfobulbia</taxon>
        <taxon>Desulfobulbales</taxon>
        <taxon>Desulfocapsaceae</taxon>
        <taxon>Desulfocapsa</taxon>
    </lineage>
</organism>
<dbReference type="RefSeq" id="WP_015405754.1">
    <property type="nucleotide sequence ID" value="NC_020304.1"/>
</dbReference>
<dbReference type="GO" id="GO:0003700">
    <property type="term" value="F:DNA-binding transcription factor activity"/>
    <property type="evidence" value="ECO:0007669"/>
    <property type="project" value="InterPro"/>
</dbReference>